<sequence length="144" mass="16307">MAQTNSAEIIDRLQNLPPQEREDLIATMEMYSGPIPHPDILKGYQNLYPEAAKRIIENGLQESEHRRNLETKRQKRRGRLAYICLWGGLVIMTLFLVFSFYLILNGHQIIGSVFAGTSFIVLMGTVFDLAAKLSGNDDLHSNDD</sequence>
<accession>A0ABU1A7Z8</accession>
<organism evidence="2 3">
    <name type="scientific">Lactiplantibacillus brownii</name>
    <dbReference type="NCBI Taxonomy" id="3069269"/>
    <lineage>
        <taxon>Bacteria</taxon>
        <taxon>Bacillati</taxon>
        <taxon>Bacillota</taxon>
        <taxon>Bacilli</taxon>
        <taxon>Lactobacillales</taxon>
        <taxon>Lactobacillaceae</taxon>
        <taxon>Lactiplantibacillus</taxon>
    </lineage>
</organism>
<keyword evidence="3" id="KW-1185">Reference proteome</keyword>
<evidence type="ECO:0000313" key="3">
    <source>
        <dbReference type="Proteomes" id="UP001227831"/>
    </source>
</evidence>
<dbReference type="EMBL" id="JAVCWF010000001">
    <property type="protein sequence ID" value="MDQ7937060.1"/>
    <property type="molecule type" value="Genomic_DNA"/>
</dbReference>
<keyword evidence="1" id="KW-1133">Transmembrane helix</keyword>
<dbReference type="Pfam" id="PF10097">
    <property type="entry name" value="DUF2335"/>
    <property type="match status" value="1"/>
</dbReference>
<feature type="transmembrane region" description="Helical" evidence="1">
    <location>
        <begin position="80"/>
        <end position="103"/>
    </location>
</feature>
<dbReference type="InterPro" id="IPR019284">
    <property type="entry name" value="RP532"/>
</dbReference>
<evidence type="ECO:0000256" key="1">
    <source>
        <dbReference type="SAM" id="Phobius"/>
    </source>
</evidence>
<protein>
    <submittedName>
        <fullName evidence="2">DUF2335 domain-containing protein</fullName>
    </submittedName>
</protein>
<gene>
    <name evidence="2" type="ORF">RA086_05390</name>
</gene>
<evidence type="ECO:0000313" key="2">
    <source>
        <dbReference type="EMBL" id="MDQ7937060.1"/>
    </source>
</evidence>
<reference evidence="2 3" key="1">
    <citation type="journal article" date="2023" name="Int. J. Syst. Evol. Microbiol.">
        <title>Lactiplantibacillus brownii sp. nov., a novel psychrotolerant species isolated from sauerkraut.</title>
        <authorList>
            <person name="Heng Y.C."/>
            <person name="Silvaraju S."/>
            <person name="Lee J.K.Y."/>
            <person name="Kittelmann S."/>
        </authorList>
    </citation>
    <scope>NUCLEOTIDE SEQUENCE [LARGE SCALE GENOMIC DNA]</scope>
    <source>
        <strain evidence="2 3">WILCCON 0030</strain>
    </source>
</reference>
<dbReference type="Proteomes" id="UP001227831">
    <property type="component" value="Unassembled WGS sequence"/>
</dbReference>
<feature type="transmembrane region" description="Helical" evidence="1">
    <location>
        <begin position="109"/>
        <end position="131"/>
    </location>
</feature>
<dbReference type="RefSeq" id="WP_308702837.1">
    <property type="nucleotide sequence ID" value="NZ_AP027463.1"/>
</dbReference>
<comment type="caution">
    <text evidence="2">The sequence shown here is derived from an EMBL/GenBank/DDBJ whole genome shotgun (WGS) entry which is preliminary data.</text>
</comment>
<keyword evidence="1" id="KW-0812">Transmembrane</keyword>
<proteinExistence type="predicted"/>
<name>A0ABU1A7Z8_9LACO</name>
<keyword evidence="1" id="KW-0472">Membrane</keyword>